<dbReference type="OrthoDB" id="5580261at2759"/>
<feature type="compositionally biased region" description="Low complexity" evidence="1">
    <location>
        <begin position="519"/>
        <end position="539"/>
    </location>
</feature>
<name>A0A9W8HGH3_9FUNG</name>
<feature type="region of interest" description="Disordered" evidence="1">
    <location>
        <begin position="505"/>
        <end position="550"/>
    </location>
</feature>
<organism evidence="2 3">
    <name type="scientific">Coemansia javaensis</name>
    <dbReference type="NCBI Taxonomy" id="2761396"/>
    <lineage>
        <taxon>Eukaryota</taxon>
        <taxon>Fungi</taxon>
        <taxon>Fungi incertae sedis</taxon>
        <taxon>Zoopagomycota</taxon>
        <taxon>Kickxellomycotina</taxon>
        <taxon>Kickxellomycetes</taxon>
        <taxon>Kickxellales</taxon>
        <taxon>Kickxellaceae</taxon>
        <taxon>Coemansia</taxon>
    </lineage>
</organism>
<gene>
    <name evidence="2" type="ORF">H4R18_000991</name>
</gene>
<dbReference type="AlphaFoldDB" id="A0A9W8HGH3"/>
<dbReference type="EMBL" id="JANBUL010000023">
    <property type="protein sequence ID" value="KAJ2784612.1"/>
    <property type="molecule type" value="Genomic_DNA"/>
</dbReference>
<dbReference type="InterPro" id="IPR018811">
    <property type="entry name" value="MRX11"/>
</dbReference>
<sequence>MTTTGDDDSSEMNPTMQRAVGSGCQQYIQYITVCASGFRGDQPWSRQSLSSAAFLRGCGGLPALKSVTFSIYPDLGDHDRKAASVRAYNRRASSTVDEFAAIVDALVQKAPGVAEVEINVESEYDDDDYYSDSYDDINLNVAEVLVEKAYALVGAQTRVLKLHGLYSATKMPVPLPADSLKRIAVSKTCLESHGIELIRRNSGTLQRLMIATCCGETFARLVVSDKDPSAAIVYPALERLCIAEVARDDPDDPYYYRHYNDRETDEKWSRDQAAFKLTTNPFPSLEVFEMYGRMSFPTSFVLAQNRAQLRRLSIELRAGVSDMLHRIVAAGEGGFTSLERFAVWLDPRTRAAEAAVVSQLPGVIGLCGGARDVRIKGIDEVLDDRTFRHIDLSASVLRLTIESFDLTLDQAMAVFCASPQLRMARIRLVDEPESTSKAGLTQRAVREAMDRYSGCASSLTDLALCGVMYSNRSRRATDHVLLLACLLPRVANVFKPVGKVSRHISQGLSRPPFKHMPRLSRLSGTPGSSSSSSGSSGSSGSTGRGGWRGHLDKFRDRPASHVTAFAVLHEVTAVAPLAAVYYALDYIGPPVAVPEGVLQEANRYINKLRQYAGWEPLAADSPVLAHLAASYAVVKAAAPLRIALCLALTPAAARWCVVPVARALERARRWMARK</sequence>
<proteinExistence type="predicted"/>
<reference evidence="2" key="1">
    <citation type="submission" date="2022-07" db="EMBL/GenBank/DDBJ databases">
        <title>Phylogenomic reconstructions and comparative analyses of Kickxellomycotina fungi.</title>
        <authorList>
            <person name="Reynolds N.K."/>
            <person name="Stajich J.E."/>
            <person name="Barry K."/>
            <person name="Grigoriev I.V."/>
            <person name="Crous P."/>
            <person name="Smith M.E."/>
        </authorList>
    </citation>
    <scope>NUCLEOTIDE SEQUENCE</scope>
    <source>
        <strain evidence="2">NBRC 105414</strain>
    </source>
</reference>
<protein>
    <submittedName>
        <fullName evidence="2">Uncharacterized protein</fullName>
    </submittedName>
</protein>
<dbReference type="Proteomes" id="UP001140217">
    <property type="component" value="Unassembled WGS sequence"/>
</dbReference>
<dbReference type="PANTHER" id="PTHR28002">
    <property type="entry name" value="MIOREX COMPLEX COMPONENT 11"/>
    <property type="match status" value="1"/>
</dbReference>
<dbReference type="Pfam" id="PF10306">
    <property type="entry name" value="FLILHELTA"/>
    <property type="match status" value="1"/>
</dbReference>
<evidence type="ECO:0000256" key="1">
    <source>
        <dbReference type="SAM" id="MobiDB-lite"/>
    </source>
</evidence>
<dbReference type="GO" id="GO:0005739">
    <property type="term" value="C:mitochondrion"/>
    <property type="evidence" value="ECO:0007669"/>
    <property type="project" value="TreeGrafter"/>
</dbReference>
<evidence type="ECO:0000313" key="2">
    <source>
        <dbReference type="EMBL" id="KAJ2784612.1"/>
    </source>
</evidence>
<comment type="caution">
    <text evidence="2">The sequence shown here is derived from an EMBL/GenBank/DDBJ whole genome shotgun (WGS) entry which is preliminary data.</text>
</comment>
<keyword evidence="3" id="KW-1185">Reference proteome</keyword>
<evidence type="ECO:0000313" key="3">
    <source>
        <dbReference type="Proteomes" id="UP001140217"/>
    </source>
</evidence>
<dbReference type="PANTHER" id="PTHR28002:SF1">
    <property type="entry name" value="MIOREX COMPLEX COMPONENT 11"/>
    <property type="match status" value="1"/>
</dbReference>
<accession>A0A9W8HGH3</accession>